<dbReference type="SUPFAM" id="SSF81886">
    <property type="entry name" value="Helical scaffold and wing domains of SecA"/>
    <property type="match status" value="1"/>
</dbReference>
<keyword evidence="11 15" id="KW-0653">Protein transport</keyword>
<dbReference type="PRINTS" id="PR00906">
    <property type="entry name" value="SECA"/>
</dbReference>
<dbReference type="PROSITE" id="PS51192">
    <property type="entry name" value="HELICASE_ATP_BIND_1"/>
    <property type="match status" value="1"/>
</dbReference>
<dbReference type="GO" id="GO:0008564">
    <property type="term" value="F:protein-exporting ATPase activity"/>
    <property type="evidence" value="ECO:0007669"/>
    <property type="project" value="UniProtKB-EC"/>
</dbReference>
<evidence type="ECO:0000256" key="3">
    <source>
        <dbReference type="ARBA" id="ARBA00007650"/>
    </source>
</evidence>
<keyword evidence="9" id="KW-0862">Zinc</keyword>
<keyword evidence="14 15" id="KW-0472">Membrane</keyword>
<feature type="coiled-coil region" evidence="17">
    <location>
        <begin position="12"/>
        <end position="39"/>
    </location>
</feature>
<dbReference type="EMBL" id="MFJA01000079">
    <property type="protein sequence ID" value="OGG02012.1"/>
    <property type="molecule type" value="Genomic_DNA"/>
</dbReference>
<dbReference type="HAMAP" id="MF_01382">
    <property type="entry name" value="SecA"/>
    <property type="match status" value="1"/>
</dbReference>
<evidence type="ECO:0000256" key="16">
    <source>
        <dbReference type="RuleBase" id="RU003874"/>
    </source>
</evidence>
<dbReference type="FunFam" id="3.90.1440.10:FF:000002">
    <property type="entry name" value="Protein translocase subunit SecA"/>
    <property type="match status" value="1"/>
</dbReference>
<keyword evidence="17" id="KW-0175">Coiled coil</keyword>
<dbReference type="GO" id="GO:0065002">
    <property type="term" value="P:intracellular protein transmembrane transport"/>
    <property type="evidence" value="ECO:0007669"/>
    <property type="project" value="UniProtKB-UniRule"/>
</dbReference>
<dbReference type="GO" id="GO:0043952">
    <property type="term" value="P:protein transport by the Sec complex"/>
    <property type="evidence" value="ECO:0007669"/>
    <property type="project" value="UniProtKB-ARBA"/>
</dbReference>
<dbReference type="FunFam" id="3.40.50.300:FF:000113">
    <property type="entry name" value="Preprotein translocase subunit SecA"/>
    <property type="match status" value="1"/>
</dbReference>
<dbReference type="GO" id="GO:0005524">
    <property type="term" value="F:ATP binding"/>
    <property type="evidence" value="ECO:0007669"/>
    <property type="project" value="UniProtKB-UniRule"/>
</dbReference>
<keyword evidence="12 15" id="KW-1278">Translocase</keyword>
<dbReference type="Pfam" id="PF01043">
    <property type="entry name" value="SecA_PP_bind"/>
    <property type="match status" value="1"/>
</dbReference>
<dbReference type="Pfam" id="PF07517">
    <property type="entry name" value="SecA_DEAD"/>
    <property type="match status" value="1"/>
</dbReference>
<reference evidence="22 23" key="1">
    <citation type="journal article" date="2016" name="Nat. Commun.">
        <title>Thousands of microbial genomes shed light on interconnected biogeochemical processes in an aquifer system.</title>
        <authorList>
            <person name="Anantharaman K."/>
            <person name="Brown C.T."/>
            <person name="Hug L.A."/>
            <person name="Sharon I."/>
            <person name="Castelle C.J."/>
            <person name="Probst A.J."/>
            <person name="Thomas B.C."/>
            <person name="Singh A."/>
            <person name="Wilkins M.J."/>
            <person name="Karaoz U."/>
            <person name="Brodie E.L."/>
            <person name="Williams K.H."/>
            <person name="Hubbard S.S."/>
            <person name="Banfield J.F."/>
        </authorList>
    </citation>
    <scope>NUCLEOTIDE SEQUENCE [LARGE SCALE GENOMIC DNA]</scope>
</reference>
<evidence type="ECO:0000256" key="8">
    <source>
        <dbReference type="ARBA" id="ARBA00022741"/>
    </source>
</evidence>
<dbReference type="InterPro" id="IPR011130">
    <property type="entry name" value="SecA_preprotein_X-link_dom"/>
</dbReference>
<comment type="subunit">
    <text evidence="15">Monomer and homodimer. Part of the essential Sec protein translocation apparatus which comprises SecA, SecYEG and auxiliary proteins SecDF. Other proteins may also be involved.</text>
</comment>
<comment type="cofactor">
    <cofactor evidence="1">
        <name>Zn(2+)</name>
        <dbReference type="ChEBI" id="CHEBI:29105"/>
    </cofactor>
</comment>
<accession>A0A1F5YQ40</accession>
<dbReference type="GO" id="GO:0005829">
    <property type="term" value="C:cytosol"/>
    <property type="evidence" value="ECO:0007669"/>
    <property type="project" value="TreeGrafter"/>
</dbReference>
<organism evidence="22 23">
    <name type="scientific">Candidatus Gottesmanbacteria bacterium RBG_16_37_8</name>
    <dbReference type="NCBI Taxonomy" id="1798371"/>
    <lineage>
        <taxon>Bacteria</taxon>
        <taxon>Candidatus Gottesmaniibacteriota</taxon>
    </lineage>
</organism>
<evidence type="ECO:0000256" key="4">
    <source>
        <dbReference type="ARBA" id="ARBA00022448"/>
    </source>
</evidence>
<dbReference type="GO" id="GO:0017038">
    <property type="term" value="P:protein import"/>
    <property type="evidence" value="ECO:0007669"/>
    <property type="project" value="InterPro"/>
</dbReference>
<evidence type="ECO:0000256" key="1">
    <source>
        <dbReference type="ARBA" id="ARBA00001947"/>
    </source>
</evidence>
<keyword evidence="4 15" id="KW-0813">Transport</keyword>
<evidence type="ECO:0000313" key="22">
    <source>
        <dbReference type="EMBL" id="OGG02012.1"/>
    </source>
</evidence>
<dbReference type="InterPro" id="IPR036670">
    <property type="entry name" value="SecA_X-link_sf"/>
</dbReference>
<evidence type="ECO:0000256" key="5">
    <source>
        <dbReference type="ARBA" id="ARBA00022475"/>
    </source>
</evidence>
<feature type="domain" description="SecA family profile" evidence="21">
    <location>
        <begin position="1"/>
        <end position="619"/>
    </location>
</feature>
<evidence type="ECO:0000259" key="19">
    <source>
        <dbReference type="PROSITE" id="PS51192"/>
    </source>
</evidence>
<dbReference type="InterPro" id="IPR001650">
    <property type="entry name" value="Helicase_C-like"/>
</dbReference>
<dbReference type="Proteomes" id="UP000176665">
    <property type="component" value="Unassembled WGS sequence"/>
</dbReference>
<dbReference type="SUPFAM" id="SSF81767">
    <property type="entry name" value="Pre-protein crosslinking domain of SecA"/>
    <property type="match status" value="1"/>
</dbReference>
<dbReference type="PANTHER" id="PTHR30612">
    <property type="entry name" value="SECA INNER MEMBRANE COMPONENT OF SEC PROTEIN SECRETION SYSTEM"/>
    <property type="match status" value="1"/>
</dbReference>
<dbReference type="SMART" id="SM00957">
    <property type="entry name" value="SecA_DEAD"/>
    <property type="match status" value="1"/>
</dbReference>
<dbReference type="SUPFAM" id="SSF52540">
    <property type="entry name" value="P-loop containing nucleoside triphosphate hydrolases"/>
    <property type="match status" value="2"/>
</dbReference>
<dbReference type="GO" id="GO:0031522">
    <property type="term" value="C:cell envelope Sec protein transport complex"/>
    <property type="evidence" value="ECO:0007669"/>
    <property type="project" value="TreeGrafter"/>
</dbReference>
<name>A0A1F5YQ40_9BACT</name>
<dbReference type="InterPro" id="IPR011116">
    <property type="entry name" value="SecA_Wing/Scaffold"/>
</dbReference>
<dbReference type="SMART" id="SM00958">
    <property type="entry name" value="SecA_PP_bind"/>
    <property type="match status" value="1"/>
</dbReference>
<dbReference type="GO" id="GO:0046872">
    <property type="term" value="F:metal ion binding"/>
    <property type="evidence" value="ECO:0007669"/>
    <property type="project" value="UniProtKB-KW"/>
</dbReference>
<evidence type="ECO:0000256" key="11">
    <source>
        <dbReference type="ARBA" id="ARBA00022927"/>
    </source>
</evidence>
<keyword evidence="10 15" id="KW-0067">ATP-binding</keyword>
<evidence type="ECO:0000259" key="20">
    <source>
        <dbReference type="PROSITE" id="PS51194"/>
    </source>
</evidence>
<feature type="binding site" evidence="15">
    <location>
        <position position="85"/>
    </location>
    <ligand>
        <name>ATP</name>
        <dbReference type="ChEBI" id="CHEBI:30616"/>
    </ligand>
</feature>
<dbReference type="InterPro" id="IPR000185">
    <property type="entry name" value="SecA"/>
</dbReference>
<feature type="binding site" evidence="15">
    <location>
        <begin position="103"/>
        <end position="107"/>
    </location>
    <ligand>
        <name>ATP</name>
        <dbReference type="ChEBI" id="CHEBI:30616"/>
    </ligand>
</feature>
<evidence type="ECO:0000256" key="9">
    <source>
        <dbReference type="ARBA" id="ARBA00022833"/>
    </source>
</evidence>
<protein>
    <recommendedName>
        <fullName evidence="15 16">Protein translocase subunit SecA</fullName>
        <ecNumber evidence="15">7.4.2.8</ecNumber>
    </recommendedName>
</protein>
<keyword evidence="6 15" id="KW-0963">Cytoplasm</keyword>
<keyword evidence="13 15" id="KW-0811">Translocation</keyword>
<dbReference type="InterPro" id="IPR036266">
    <property type="entry name" value="SecA_Wing/Scaffold_sf"/>
</dbReference>
<dbReference type="Pfam" id="PF07516">
    <property type="entry name" value="SecA_SW"/>
    <property type="match status" value="1"/>
</dbReference>
<dbReference type="InterPro" id="IPR011115">
    <property type="entry name" value="SecA_DEAD"/>
</dbReference>
<dbReference type="NCBIfam" id="TIGR00963">
    <property type="entry name" value="secA"/>
    <property type="match status" value="1"/>
</dbReference>
<keyword evidence="7" id="KW-0479">Metal-binding</keyword>
<dbReference type="PROSITE" id="PS51194">
    <property type="entry name" value="HELICASE_CTER"/>
    <property type="match status" value="1"/>
</dbReference>
<feature type="binding site" evidence="15">
    <location>
        <position position="512"/>
    </location>
    <ligand>
        <name>ATP</name>
        <dbReference type="ChEBI" id="CHEBI:30616"/>
    </ligand>
</feature>
<dbReference type="AlphaFoldDB" id="A0A1F5YQ40"/>
<dbReference type="EC" id="7.4.2.8" evidence="15"/>
<evidence type="ECO:0000256" key="2">
    <source>
        <dbReference type="ARBA" id="ARBA00004170"/>
    </source>
</evidence>
<evidence type="ECO:0000256" key="7">
    <source>
        <dbReference type="ARBA" id="ARBA00022723"/>
    </source>
</evidence>
<dbReference type="Gene3D" id="1.10.3060.10">
    <property type="entry name" value="Helical scaffold and wing domains of SecA"/>
    <property type="match status" value="1"/>
</dbReference>
<dbReference type="CDD" id="cd17928">
    <property type="entry name" value="DEXDc_SecA"/>
    <property type="match status" value="1"/>
</dbReference>
<feature type="region of interest" description="Disordered" evidence="18">
    <location>
        <begin position="842"/>
        <end position="890"/>
    </location>
</feature>
<dbReference type="NCBIfam" id="NF009538">
    <property type="entry name" value="PRK12904.1"/>
    <property type="match status" value="1"/>
</dbReference>
<dbReference type="GO" id="GO:0005886">
    <property type="term" value="C:plasma membrane"/>
    <property type="evidence" value="ECO:0007669"/>
    <property type="project" value="UniProtKB-SubCell"/>
</dbReference>
<comment type="caution">
    <text evidence="22">The sequence shown here is derived from an EMBL/GenBank/DDBJ whole genome shotgun (WGS) entry which is preliminary data.</text>
</comment>
<gene>
    <name evidence="15" type="primary">secA</name>
    <name evidence="22" type="ORF">A2W14_07290</name>
</gene>
<dbReference type="InterPro" id="IPR044722">
    <property type="entry name" value="SecA_SF2_C"/>
</dbReference>
<comment type="subcellular location">
    <subcellularLocation>
        <location evidence="15">Cell membrane</location>
        <topology evidence="15">Peripheral membrane protein</topology>
        <orientation evidence="15">Cytoplasmic side</orientation>
    </subcellularLocation>
    <subcellularLocation>
        <location evidence="15">Cytoplasm</location>
    </subcellularLocation>
    <subcellularLocation>
        <location evidence="2">Membrane</location>
        <topology evidence="2">Peripheral membrane protein</topology>
    </subcellularLocation>
    <text evidence="15">Distribution is 50-50.</text>
</comment>
<keyword evidence="5 15" id="KW-1003">Cell membrane</keyword>
<feature type="domain" description="Helicase ATP-binding" evidence="19">
    <location>
        <begin position="87"/>
        <end position="268"/>
    </location>
</feature>
<evidence type="ECO:0000256" key="18">
    <source>
        <dbReference type="SAM" id="MobiDB-lite"/>
    </source>
</evidence>
<proteinExistence type="inferred from homology"/>
<evidence type="ECO:0000256" key="12">
    <source>
        <dbReference type="ARBA" id="ARBA00022967"/>
    </source>
</evidence>
<comment type="similarity">
    <text evidence="3 15 16">Belongs to the SecA family.</text>
</comment>
<evidence type="ECO:0000256" key="13">
    <source>
        <dbReference type="ARBA" id="ARBA00023010"/>
    </source>
</evidence>
<dbReference type="Pfam" id="PF21090">
    <property type="entry name" value="P-loop_SecA"/>
    <property type="match status" value="1"/>
</dbReference>
<dbReference type="PROSITE" id="PS01312">
    <property type="entry name" value="SECA"/>
    <property type="match status" value="1"/>
</dbReference>
<keyword evidence="8 15" id="KW-0547">Nucleotide-binding</keyword>
<dbReference type="InterPro" id="IPR014001">
    <property type="entry name" value="Helicase_ATP-bd"/>
</dbReference>
<evidence type="ECO:0000259" key="21">
    <source>
        <dbReference type="PROSITE" id="PS51196"/>
    </source>
</evidence>
<dbReference type="InterPro" id="IPR027417">
    <property type="entry name" value="P-loop_NTPase"/>
</dbReference>
<evidence type="ECO:0000256" key="17">
    <source>
        <dbReference type="SAM" id="Coils"/>
    </source>
</evidence>
<dbReference type="InterPro" id="IPR020937">
    <property type="entry name" value="SecA_CS"/>
</dbReference>
<comment type="catalytic activity">
    <reaction evidence="15">
        <text>ATP + H2O + cellular proteinSide 1 = ADP + phosphate + cellular proteinSide 2.</text>
        <dbReference type="EC" id="7.4.2.8"/>
    </reaction>
</comment>
<feature type="compositionally biased region" description="Polar residues" evidence="18">
    <location>
        <begin position="842"/>
        <end position="853"/>
    </location>
</feature>
<evidence type="ECO:0000256" key="6">
    <source>
        <dbReference type="ARBA" id="ARBA00022490"/>
    </source>
</evidence>
<dbReference type="InterPro" id="IPR014018">
    <property type="entry name" value="SecA_motor_DEAD"/>
</dbReference>
<comment type="function">
    <text evidence="15">Part of the Sec protein translocase complex. Interacts with the SecYEG preprotein conducting channel. Has a central role in coupling the hydrolysis of ATP to the transfer of proteins into and across the cell membrane, serving as an ATP-driven molecular motor driving the stepwise translocation of polypeptide chains across the membrane.</text>
</comment>
<evidence type="ECO:0000313" key="23">
    <source>
        <dbReference type="Proteomes" id="UP000176665"/>
    </source>
</evidence>
<dbReference type="Gene3D" id="3.40.50.300">
    <property type="entry name" value="P-loop containing nucleotide triphosphate hydrolases"/>
    <property type="match status" value="2"/>
</dbReference>
<evidence type="ECO:0000256" key="15">
    <source>
        <dbReference type="HAMAP-Rule" id="MF_01382"/>
    </source>
</evidence>
<dbReference type="CDD" id="cd18803">
    <property type="entry name" value="SF2_C_secA"/>
    <property type="match status" value="1"/>
</dbReference>
<dbReference type="GO" id="GO:0006605">
    <property type="term" value="P:protein targeting"/>
    <property type="evidence" value="ECO:0007669"/>
    <property type="project" value="UniProtKB-UniRule"/>
</dbReference>
<dbReference type="STRING" id="1798371.A2W14_07290"/>
<sequence>MLKFLSKYFDQNQKELNRLSTFVREINKEEEKVAKLKDSQFKEESAKLKSRLSGGETLDDLLPYGFALVRDAARRTIGEKHFDVQMMAALTLHRGAVAEQKTGEGKTLSAIPALFLNALTDKGTHLVTVNDYLARRDCGWMGPIFHLLGLTVSAIIHDQSYIYDPEYVDKSAFDWRLRNLRPIGRRQAYLADVTYGINSEFGFDYLRDNMVSDVSQMVQRGFHYAIVDEVDSVLIDEARTPHIISAPDTEPTKKYYEYAKIVEKLSPETDFVIDEKLHTAHLTEAGIGKIEKMMGVDNLYEKEFATVHHLEAALKARTLFRKDKEYVVKDDQVVIVDEFTGRLLQGRRYSEGLHQAIEAKEGVSIQQESKTLATVSLQNYFRMYQKLAGMTGTAATEAEELHKIYNLDVVIIPTNQPMIRKDLPDLVYKTNRGKFNAVAEEIGELHKKGQPVLVGTTSIEKNEFLSSLLQRKGIPHELLNAKNHEQEAAIISQAGKKSSVTVATNMAGRGVDIILGGAPPNKYIMEESSTKKDFEKLKTEWKKSHEEVIARDGLFVLGTERHESRRIDNQLRGRSGRQGDPGTSRFYVALDDDIMRLFGGDQVAKLMTVFKLPEDVPLEHGMVTKAIEQAQVKVEGFHFDSRKHLVEYDDVLNKQREIIYGLRRQVVEGVNLKEMIVDKITAQIENTVNTYAAEGFSDSELAKIVAEFIDIIPFDPNSQKEIQQHLSQNKTPEKLTEFLMKIITDTYQAREKQLTDPVIRQVERWVCLSVVDNLWMDHLDAIDDLREGIGLRGYGQLDPLVEYKNEAFSMFERLVSSIDHDIAHRIFKVQVQLSPDQVQAVNRQQQTKISSEAQTERKKQETVTTPSPDVAAKKKLGRNDPCPCGSGKKYKKCHYPEIPL</sequence>
<dbReference type="Gene3D" id="3.90.1440.10">
    <property type="entry name" value="SecA, preprotein cross-linking domain"/>
    <property type="match status" value="1"/>
</dbReference>
<dbReference type="Pfam" id="PF02810">
    <property type="entry name" value="SEC-C"/>
    <property type="match status" value="1"/>
</dbReference>
<feature type="domain" description="Helicase C-terminal" evidence="20">
    <location>
        <begin position="422"/>
        <end position="624"/>
    </location>
</feature>
<dbReference type="PANTHER" id="PTHR30612:SF0">
    <property type="entry name" value="CHLOROPLAST PROTEIN-TRANSPORTING ATPASE"/>
    <property type="match status" value="1"/>
</dbReference>
<evidence type="ECO:0000256" key="14">
    <source>
        <dbReference type="ARBA" id="ARBA00023136"/>
    </source>
</evidence>
<dbReference type="PROSITE" id="PS51196">
    <property type="entry name" value="SECA_MOTOR_DEAD"/>
    <property type="match status" value="1"/>
</dbReference>
<dbReference type="InterPro" id="IPR004027">
    <property type="entry name" value="SEC_C_motif"/>
</dbReference>
<evidence type="ECO:0000256" key="10">
    <source>
        <dbReference type="ARBA" id="ARBA00022840"/>
    </source>
</evidence>